<dbReference type="RefSeq" id="XP_065673230.1">
    <property type="nucleotide sequence ID" value="XM_065817158.1"/>
</dbReference>
<feature type="domain" description="Apple" evidence="1">
    <location>
        <begin position="28"/>
        <end position="106"/>
    </location>
</feature>
<reference evidence="3" key="1">
    <citation type="submission" date="2025-08" db="UniProtKB">
        <authorList>
            <consortium name="RefSeq"/>
        </authorList>
    </citation>
    <scope>IDENTIFICATION</scope>
</reference>
<keyword evidence="2" id="KW-1185">Reference proteome</keyword>
<dbReference type="InterPro" id="IPR008979">
    <property type="entry name" value="Galactose-bd-like_sf"/>
</dbReference>
<evidence type="ECO:0000259" key="1">
    <source>
        <dbReference type="PROSITE" id="PS50948"/>
    </source>
</evidence>
<evidence type="ECO:0000313" key="3">
    <source>
        <dbReference type="RefSeq" id="XP_065673230.1"/>
    </source>
</evidence>
<protein>
    <submittedName>
        <fullName evidence="3">Uncharacterized protein LOC136090466 isoform X1</fullName>
    </submittedName>
</protein>
<accession>A0ABM4DFN0</accession>
<dbReference type="Proteomes" id="UP001652625">
    <property type="component" value="Chromosome 14"/>
</dbReference>
<organism evidence="2 3">
    <name type="scientific">Hydra vulgaris</name>
    <name type="common">Hydra</name>
    <name type="synonym">Hydra attenuata</name>
    <dbReference type="NCBI Taxonomy" id="6087"/>
    <lineage>
        <taxon>Eukaryota</taxon>
        <taxon>Metazoa</taxon>
        <taxon>Cnidaria</taxon>
        <taxon>Hydrozoa</taxon>
        <taxon>Hydroidolina</taxon>
        <taxon>Anthoathecata</taxon>
        <taxon>Aplanulata</taxon>
        <taxon>Hydridae</taxon>
        <taxon>Hydra</taxon>
    </lineage>
</organism>
<dbReference type="SUPFAM" id="SSF49785">
    <property type="entry name" value="Galactose-binding domain-like"/>
    <property type="match status" value="1"/>
</dbReference>
<dbReference type="GeneID" id="136090466"/>
<dbReference type="Pfam" id="PF00024">
    <property type="entry name" value="PAN_1"/>
    <property type="match status" value="1"/>
</dbReference>
<gene>
    <name evidence="3" type="primary">LOC136090466</name>
</gene>
<dbReference type="InterPro" id="IPR003609">
    <property type="entry name" value="Pan_app"/>
</dbReference>
<dbReference type="Pfam" id="PF22633">
    <property type="entry name" value="F5_F8_type_C_2"/>
    <property type="match status" value="1"/>
</dbReference>
<proteinExistence type="predicted"/>
<dbReference type="Gene3D" id="2.60.120.260">
    <property type="entry name" value="Galactose-binding domain-like"/>
    <property type="match status" value="1"/>
</dbReference>
<dbReference type="PROSITE" id="PS50948">
    <property type="entry name" value="PAN"/>
    <property type="match status" value="1"/>
</dbReference>
<sequence length="273" mass="30397">MNQSARLLYTCATLFISLSSSFILRLPCISYASFNLTPSMYFMGVIETTFLADSLNDCGTYCVRSLDCVFANYNVDQRSCQIMSSIADSKNSISDQQWTVLITDPTNNKNIGPICENNTPCENLYCRDVCSQNGLVHIYQCLANNEVSRGAAVTISSIFQNKPAHVPSKAVDGDLATITATDIGEMSWFKLDLHYVYQLTKIVIYNRNDCCQNGMNGSILIVSENDQYLNALNLATLTADYEQIFTGSYIARCIFVTKKEFGVLAIAEIYVYV</sequence>
<evidence type="ECO:0000313" key="2">
    <source>
        <dbReference type="Proteomes" id="UP001652625"/>
    </source>
</evidence>
<name>A0ABM4DFN0_HYDVU</name>